<reference evidence="3" key="1">
    <citation type="journal article" date="2013" name="Genetics">
        <title>The draft genome and transcriptome of Panagrellus redivivus are shaped by the harsh demands of a free-living lifestyle.</title>
        <authorList>
            <person name="Srinivasan J."/>
            <person name="Dillman A.R."/>
            <person name="Macchietto M.G."/>
            <person name="Heikkinen L."/>
            <person name="Lakso M."/>
            <person name="Fracchia K.M."/>
            <person name="Antoshechkin I."/>
            <person name="Mortazavi A."/>
            <person name="Wong G."/>
            <person name="Sternberg P.W."/>
        </authorList>
    </citation>
    <scope>NUCLEOTIDE SEQUENCE [LARGE SCALE GENOMIC DNA]</scope>
    <source>
        <strain evidence="3">MT8872</strain>
    </source>
</reference>
<dbReference type="InterPro" id="IPR029001">
    <property type="entry name" value="ITPase-like_fam"/>
</dbReference>
<dbReference type="GO" id="GO:0009143">
    <property type="term" value="P:nucleoside triphosphate catabolic process"/>
    <property type="evidence" value="ECO:0007669"/>
    <property type="project" value="InterPro"/>
</dbReference>
<evidence type="ECO:0000313" key="4">
    <source>
        <dbReference type="WBParaSite" id="Pan_g21738.t1"/>
    </source>
</evidence>
<dbReference type="PANTHER" id="PTHR11067">
    <property type="entry name" value="INOSINE TRIPHOSPHATE PYROPHOSPHATASE/HAM1 PROTEIN"/>
    <property type="match status" value="1"/>
</dbReference>
<dbReference type="SUPFAM" id="SSF52972">
    <property type="entry name" value="ITPase-like"/>
    <property type="match status" value="1"/>
</dbReference>
<dbReference type="WBParaSite" id="Pan_g21738.t1">
    <property type="protein sequence ID" value="Pan_g21738.t1"/>
    <property type="gene ID" value="Pan_g21738"/>
</dbReference>
<evidence type="ECO:0000256" key="2">
    <source>
        <dbReference type="ARBA" id="ARBA00022801"/>
    </source>
</evidence>
<evidence type="ECO:0000256" key="1">
    <source>
        <dbReference type="ARBA" id="ARBA00008023"/>
    </source>
</evidence>
<keyword evidence="2" id="KW-0378">Hydrolase</keyword>
<comment type="similarity">
    <text evidence="1">Belongs to the HAM1 NTPase family.</text>
</comment>
<organism evidence="3 4">
    <name type="scientific">Panagrellus redivivus</name>
    <name type="common">Microworm</name>
    <dbReference type="NCBI Taxonomy" id="6233"/>
    <lineage>
        <taxon>Eukaryota</taxon>
        <taxon>Metazoa</taxon>
        <taxon>Ecdysozoa</taxon>
        <taxon>Nematoda</taxon>
        <taxon>Chromadorea</taxon>
        <taxon>Rhabditida</taxon>
        <taxon>Tylenchina</taxon>
        <taxon>Panagrolaimomorpha</taxon>
        <taxon>Panagrolaimoidea</taxon>
        <taxon>Panagrolaimidae</taxon>
        <taxon>Panagrellus</taxon>
    </lineage>
</organism>
<dbReference type="AlphaFoldDB" id="A0A7E4VK05"/>
<dbReference type="GO" id="GO:0047429">
    <property type="term" value="F:nucleoside triphosphate diphosphatase activity"/>
    <property type="evidence" value="ECO:0007669"/>
    <property type="project" value="InterPro"/>
</dbReference>
<dbReference type="Proteomes" id="UP000492821">
    <property type="component" value="Unassembled WGS sequence"/>
</dbReference>
<reference evidence="4" key="2">
    <citation type="submission" date="2020-10" db="UniProtKB">
        <authorList>
            <consortium name="WormBaseParasite"/>
        </authorList>
    </citation>
    <scope>IDENTIFICATION</scope>
</reference>
<protein>
    <submittedName>
        <fullName evidence="4">Non-canonical purine NTP pyrophosphatase</fullName>
    </submittedName>
</protein>
<dbReference type="CDD" id="cd00515">
    <property type="entry name" value="HAM1"/>
    <property type="match status" value="1"/>
</dbReference>
<accession>A0A7E4VK05</accession>
<sequence length="212" mass="23763">MEANLQRHFTTDLAKYGEQGRVKVYFATENKKKYAELEFLGRGAFELLQHPLEIPEIQGTMPEIIASKLESARQQSTAFPIIVDDTGFEIDALKGFPGPYIKHFLDRFNCTGIVKLVDKIDPALRTARAVCSLGYLESAESEPIYAFGYCDGEIHDRTDGEYKGFGFDPIFFPFPDKAFSDLSVEEKGNVSHRAHALVLLMDKIRASQASSN</sequence>
<dbReference type="PANTHER" id="PTHR11067:SF9">
    <property type="entry name" value="INOSINE TRIPHOSPHATE PYROPHOSPHATASE"/>
    <property type="match status" value="1"/>
</dbReference>
<evidence type="ECO:0000313" key="3">
    <source>
        <dbReference type="Proteomes" id="UP000492821"/>
    </source>
</evidence>
<dbReference type="Gene3D" id="3.90.950.10">
    <property type="match status" value="1"/>
</dbReference>
<dbReference type="InterPro" id="IPR002637">
    <property type="entry name" value="RdgB/HAM1"/>
</dbReference>
<name>A0A7E4VK05_PANRE</name>
<keyword evidence="3" id="KW-1185">Reference proteome</keyword>
<dbReference type="Pfam" id="PF01725">
    <property type="entry name" value="Ham1p_like"/>
    <property type="match status" value="1"/>
</dbReference>
<dbReference type="GO" id="GO:0005737">
    <property type="term" value="C:cytoplasm"/>
    <property type="evidence" value="ECO:0007669"/>
    <property type="project" value="TreeGrafter"/>
</dbReference>
<proteinExistence type="inferred from homology"/>